<evidence type="ECO:0000313" key="6">
    <source>
        <dbReference type="EMBL" id="EMF12050.1"/>
    </source>
</evidence>
<keyword evidence="3" id="KW-0963">Cytoplasm</keyword>
<dbReference type="GO" id="GO:0000387">
    <property type="term" value="P:spliceosomal snRNP assembly"/>
    <property type="evidence" value="ECO:0007669"/>
    <property type="project" value="TreeGrafter"/>
</dbReference>
<dbReference type="AlphaFoldDB" id="N1QJS0"/>
<keyword evidence="7" id="KW-1185">Reference proteome</keyword>
<protein>
    <recommendedName>
        <fullName evidence="8">Regulator of volume decrease after cellular swelling-domain-containing protein</fullName>
    </recommendedName>
</protein>
<reference evidence="6 7" key="1">
    <citation type="journal article" date="2012" name="PLoS Pathog.">
        <title>Diverse lifestyles and strategies of plant pathogenesis encoded in the genomes of eighteen Dothideomycetes fungi.</title>
        <authorList>
            <person name="Ohm R.A."/>
            <person name="Feau N."/>
            <person name="Henrissat B."/>
            <person name="Schoch C.L."/>
            <person name="Horwitz B.A."/>
            <person name="Barry K.W."/>
            <person name="Condon B.J."/>
            <person name="Copeland A.C."/>
            <person name="Dhillon B."/>
            <person name="Glaser F."/>
            <person name="Hesse C.N."/>
            <person name="Kosti I."/>
            <person name="LaButti K."/>
            <person name="Lindquist E.A."/>
            <person name="Lucas S."/>
            <person name="Salamov A.A."/>
            <person name="Bradshaw R.E."/>
            <person name="Ciuffetti L."/>
            <person name="Hamelin R.C."/>
            <person name="Kema G.H.J."/>
            <person name="Lawrence C."/>
            <person name="Scott J.A."/>
            <person name="Spatafora J.W."/>
            <person name="Turgeon B.G."/>
            <person name="de Wit P.J.G.M."/>
            <person name="Zhong S."/>
            <person name="Goodwin S.B."/>
            <person name="Grigoriev I.V."/>
        </authorList>
    </citation>
    <scope>NUCLEOTIDE SEQUENCE [LARGE SCALE GENOMIC DNA]</scope>
    <source>
        <strain evidence="6 7">SO2202</strain>
    </source>
</reference>
<dbReference type="PANTHER" id="PTHR21399">
    <property type="entry name" value="CHLORIDE CONDUCTANCE REGULATORY PROTEIN ICLN"/>
    <property type="match status" value="1"/>
</dbReference>
<feature type="region of interest" description="Disordered" evidence="5">
    <location>
        <begin position="234"/>
        <end position="294"/>
    </location>
</feature>
<keyword evidence="4" id="KW-0539">Nucleus</keyword>
<evidence type="ECO:0000256" key="2">
    <source>
        <dbReference type="ARBA" id="ARBA00004496"/>
    </source>
</evidence>
<feature type="compositionally biased region" description="Basic and acidic residues" evidence="5">
    <location>
        <begin position="282"/>
        <end position="294"/>
    </location>
</feature>
<accession>N1QJS0</accession>
<feature type="compositionally biased region" description="Acidic residues" evidence="5">
    <location>
        <begin position="244"/>
        <end position="256"/>
    </location>
</feature>
<evidence type="ECO:0000256" key="4">
    <source>
        <dbReference type="ARBA" id="ARBA00023242"/>
    </source>
</evidence>
<dbReference type="InterPro" id="IPR039924">
    <property type="entry name" value="ICln/Lot5/Saf5"/>
</dbReference>
<sequence>MAAIAEVHDEPQLDSFIPLSQYEAQTPGTFFDGKPVLHFYACKTYITLPLVAQQKHRALANLTHPVESAAPQEGNTRIDDIDVWVTDKCLTLYSKTTNGGCHIPYPAITITAVDGAAVLLELNLSDSNTTADDDIEYFQLKIFPTNVEHGTDLEQKTASMANGTNGTTPSNEMLTAGLFKAIADCQELNPDPPGPGEEDGDAGEAAFDETAPGATGWITSENMDQFVDADGNFRMPEGVTFVGGEEEEAQDEEDDKDGTIQNGVQEPLGQGAGRTRTATEAGVEREDESKWRAT</sequence>
<comment type="subcellular location">
    <subcellularLocation>
        <location evidence="2">Cytoplasm</location>
    </subcellularLocation>
    <subcellularLocation>
        <location evidence="1">Nucleus</location>
    </subcellularLocation>
</comment>
<dbReference type="RefSeq" id="XP_016760171.1">
    <property type="nucleotide sequence ID" value="XM_016910447.1"/>
</dbReference>
<dbReference type="OrthoDB" id="19714at2759"/>
<dbReference type="PANTHER" id="PTHR21399:SF0">
    <property type="entry name" value="METHYLOSOME SUBUNIT PICLN"/>
    <property type="match status" value="1"/>
</dbReference>
<dbReference type="EMBL" id="KB456265">
    <property type="protein sequence ID" value="EMF12050.1"/>
    <property type="molecule type" value="Genomic_DNA"/>
</dbReference>
<feature type="region of interest" description="Disordered" evidence="5">
    <location>
        <begin position="187"/>
        <end position="208"/>
    </location>
</feature>
<dbReference type="HOGENOM" id="CLU_054062_0_0_1"/>
<evidence type="ECO:0000256" key="1">
    <source>
        <dbReference type="ARBA" id="ARBA00004123"/>
    </source>
</evidence>
<organism evidence="6 7">
    <name type="scientific">Sphaerulina musiva (strain SO2202)</name>
    <name type="common">Poplar stem canker fungus</name>
    <name type="synonym">Septoria musiva</name>
    <dbReference type="NCBI Taxonomy" id="692275"/>
    <lineage>
        <taxon>Eukaryota</taxon>
        <taxon>Fungi</taxon>
        <taxon>Dikarya</taxon>
        <taxon>Ascomycota</taxon>
        <taxon>Pezizomycotina</taxon>
        <taxon>Dothideomycetes</taxon>
        <taxon>Dothideomycetidae</taxon>
        <taxon>Mycosphaerellales</taxon>
        <taxon>Mycosphaerellaceae</taxon>
        <taxon>Sphaerulina</taxon>
    </lineage>
</organism>
<dbReference type="GO" id="GO:0005681">
    <property type="term" value="C:spliceosomal complex"/>
    <property type="evidence" value="ECO:0007669"/>
    <property type="project" value="TreeGrafter"/>
</dbReference>
<evidence type="ECO:0000256" key="5">
    <source>
        <dbReference type="SAM" id="MobiDB-lite"/>
    </source>
</evidence>
<dbReference type="Pfam" id="PF03517">
    <property type="entry name" value="Voldacs"/>
    <property type="match status" value="1"/>
</dbReference>
<dbReference type="Gene3D" id="2.30.29.30">
    <property type="entry name" value="Pleckstrin-homology domain (PH domain)/Phosphotyrosine-binding domain (PTB)"/>
    <property type="match status" value="1"/>
</dbReference>
<evidence type="ECO:0008006" key="8">
    <source>
        <dbReference type="Google" id="ProtNLM"/>
    </source>
</evidence>
<dbReference type="GeneID" id="27907584"/>
<dbReference type="GO" id="GO:0034715">
    <property type="term" value="C:pICln-Sm protein complex"/>
    <property type="evidence" value="ECO:0007669"/>
    <property type="project" value="TreeGrafter"/>
</dbReference>
<dbReference type="eggNOG" id="ENOG502S43V">
    <property type="taxonomic scope" value="Eukaryota"/>
</dbReference>
<dbReference type="InterPro" id="IPR011993">
    <property type="entry name" value="PH-like_dom_sf"/>
</dbReference>
<gene>
    <name evidence="6" type="ORF">SEPMUDRAFT_87533</name>
</gene>
<dbReference type="OMA" id="NMHEYFD"/>
<dbReference type="Proteomes" id="UP000016931">
    <property type="component" value="Unassembled WGS sequence"/>
</dbReference>
<name>N1QJS0_SPHMS</name>
<evidence type="ECO:0000256" key="3">
    <source>
        <dbReference type="ARBA" id="ARBA00022490"/>
    </source>
</evidence>
<dbReference type="GO" id="GO:0045292">
    <property type="term" value="P:mRNA cis splicing, via spliceosome"/>
    <property type="evidence" value="ECO:0007669"/>
    <property type="project" value="TreeGrafter"/>
</dbReference>
<evidence type="ECO:0000313" key="7">
    <source>
        <dbReference type="Proteomes" id="UP000016931"/>
    </source>
</evidence>
<dbReference type="GO" id="GO:0005829">
    <property type="term" value="C:cytosol"/>
    <property type="evidence" value="ECO:0007669"/>
    <property type="project" value="TreeGrafter"/>
</dbReference>
<proteinExistence type="predicted"/>